<dbReference type="AlphaFoldDB" id="A0A2C9UWF4"/>
<organism evidence="1">
    <name type="scientific">Manihot esculenta</name>
    <name type="common">Cassava</name>
    <name type="synonym">Jatropha manihot</name>
    <dbReference type="NCBI Taxonomy" id="3983"/>
    <lineage>
        <taxon>Eukaryota</taxon>
        <taxon>Viridiplantae</taxon>
        <taxon>Streptophyta</taxon>
        <taxon>Embryophyta</taxon>
        <taxon>Tracheophyta</taxon>
        <taxon>Spermatophyta</taxon>
        <taxon>Magnoliopsida</taxon>
        <taxon>eudicotyledons</taxon>
        <taxon>Gunneridae</taxon>
        <taxon>Pentapetalae</taxon>
        <taxon>rosids</taxon>
        <taxon>fabids</taxon>
        <taxon>Malpighiales</taxon>
        <taxon>Euphorbiaceae</taxon>
        <taxon>Crotonoideae</taxon>
        <taxon>Manihoteae</taxon>
        <taxon>Manihot</taxon>
    </lineage>
</organism>
<accession>A0A2C9UWF4</accession>
<protein>
    <submittedName>
        <fullName evidence="1">Uncharacterized protein</fullName>
    </submittedName>
</protein>
<reference evidence="1" key="1">
    <citation type="submission" date="2016-02" db="EMBL/GenBank/DDBJ databases">
        <title>WGS assembly of Manihot esculenta.</title>
        <authorList>
            <person name="Bredeson J.V."/>
            <person name="Prochnik S.E."/>
            <person name="Lyons J.B."/>
            <person name="Schmutz J."/>
            <person name="Grimwood J."/>
            <person name="Vrebalov J."/>
            <person name="Bart R.S."/>
            <person name="Amuge T."/>
            <person name="Ferguson M.E."/>
            <person name="Green R."/>
            <person name="Putnam N."/>
            <person name="Stites J."/>
            <person name="Rounsley S."/>
            <person name="Rokhsar D.S."/>
        </authorList>
    </citation>
    <scope>NUCLEOTIDE SEQUENCE [LARGE SCALE GENOMIC DNA]</scope>
    <source>
        <tissue evidence="1">Leaf</tissue>
    </source>
</reference>
<dbReference type="EMBL" id="CM004398">
    <property type="protein sequence ID" value="OAY35331.1"/>
    <property type="molecule type" value="Genomic_DNA"/>
</dbReference>
<name>A0A2C9UWF4_MANES</name>
<gene>
    <name evidence="1" type="ORF">MANES_12G092300</name>
</gene>
<evidence type="ECO:0000313" key="1">
    <source>
        <dbReference type="EMBL" id="OAY35331.1"/>
    </source>
</evidence>
<proteinExistence type="predicted"/>
<sequence length="49" mass="5897">MYSRSSWSLNRGSRLHMKFSHLSGCLGNFCSCVCKGWFCRFWCSRFWFC</sequence>